<evidence type="ECO:0000313" key="7">
    <source>
        <dbReference type="Proteomes" id="UP000887572"/>
    </source>
</evidence>
<dbReference type="Gene3D" id="3.40.50.1440">
    <property type="entry name" value="Tubulin/FtsZ, GTPase domain"/>
    <property type="match status" value="1"/>
</dbReference>
<dbReference type="InterPro" id="IPR003008">
    <property type="entry name" value="Tubulin_FtsZ_GTPase"/>
</dbReference>
<sequence length="517" mass="57929">MPSNIITVQVGQCGNQLGMAYWERMCLEHGIASDGQLLREDQRGADCKDIFFNENCGQKWVPRALLVDLEPRVLSDICNHENNAYSELFDMDNIYQGPTGGGAGNNWARGYNPGGRVMEDIMELLEAETERADHLEGFAMCHSILGGTGSGLGSRILMELKDRYPKKLIQTYSTVQPMTCNVQVAPYNIVLSLESIMEHADTCLLFDNDAFERHCKEANPLQKLRRDGTNSDDLANPSEKKNYAKVNSMMSQVMTSLSAPIRFYSPVYSRLMQISASLNPFPPMIFLQPAITPFVPTREEGPKQQLIRFPRPKDVISNLADPRHLISSSQAILKRSGEAERLNNYLLSGLIIVQSMAQNEAMSFSGSVAAAGIGISDLYSHMRSRNQSRTNDNVYKSPPWMPSTMHLTSCRLSPYLNHDQHPVTGLLLANHTQISVMLKSMANDFEKMWKRKANVHQYESAFDKGDNNPDAGKDECEKKMSASKESLDKLLALYREACSDNFLGTLPEEHFPKEKAK</sequence>
<dbReference type="Gene3D" id="3.30.1330.20">
    <property type="entry name" value="Tubulin/FtsZ, C-terminal domain"/>
    <property type="match status" value="1"/>
</dbReference>
<dbReference type="GO" id="GO:0005525">
    <property type="term" value="F:GTP binding"/>
    <property type="evidence" value="ECO:0007669"/>
    <property type="project" value="UniProtKB-KW"/>
</dbReference>
<dbReference type="GO" id="GO:0007017">
    <property type="term" value="P:microtubule-based process"/>
    <property type="evidence" value="ECO:0007669"/>
    <property type="project" value="InterPro"/>
</dbReference>
<evidence type="ECO:0000313" key="8">
    <source>
        <dbReference type="WBParaSite" id="Gr19_v10_g16628.t1"/>
    </source>
</evidence>
<evidence type="ECO:0000256" key="4">
    <source>
        <dbReference type="ARBA" id="ARBA00023134"/>
    </source>
</evidence>
<dbReference type="WBParaSite" id="Gr19_v10_g16628.t1">
    <property type="protein sequence ID" value="Gr19_v10_g16628.t1"/>
    <property type="gene ID" value="Gr19_v10_g16628"/>
</dbReference>
<reference evidence="8" key="1">
    <citation type="submission" date="2022-11" db="UniProtKB">
        <authorList>
            <consortium name="WormBaseParasite"/>
        </authorList>
    </citation>
    <scope>IDENTIFICATION</scope>
</reference>
<organism evidence="7 8">
    <name type="scientific">Globodera rostochiensis</name>
    <name type="common">Golden nematode worm</name>
    <name type="synonym">Heterodera rostochiensis</name>
    <dbReference type="NCBI Taxonomy" id="31243"/>
    <lineage>
        <taxon>Eukaryota</taxon>
        <taxon>Metazoa</taxon>
        <taxon>Ecdysozoa</taxon>
        <taxon>Nematoda</taxon>
        <taxon>Chromadorea</taxon>
        <taxon>Rhabditida</taxon>
        <taxon>Tylenchina</taxon>
        <taxon>Tylenchomorpha</taxon>
        <taxon>Tylenchoidea</taxon>
        <taxon>Heteroderidae</taxon>
        <taxon>Heteroderinae</taxon>
        <taxon>Globodera</taxon>
    </lineage>
</organism>
<dbReference type="PANTHER" id="PTHR11588">
    <property type="entry name" value="TUBULIN"/>
    <property type="match status" value="1"/>
</dbReference>
<evidence type="ECO:0000256" key="5">
    <source>
        <dbReference type="SAM" id="MobiDB-lite"/>
    </source>
</evidence>
<keyword evidence="2" id="KW-0493">Microtubule</keyword>
<dbReference type="SMART" id="SM00864">
    <property type="entry name" value="Tubulin"/>
    <property type="match status" value="1"/>
</dbReference>
<proteinExistence type="inferred from homology"/>
<dbReference type="AlphaFoldDB" id="A0A914HG26"/>
<evidence type="ECO:0000256" key="3">
    <source>
        <dbReference type="ARBA" id="ARBA00022741"/>
    </source>
</evidence>
<dbReference type="PRINTS" id="PR01519">
    <property type="entry name" value="EPSLNTUBULIN"/>
</dbReference>
<dbReference type="InterPro" id="IPR000217">
    <property type="entry name" value="Tubulin"/>
</dbReference>
<feature type="region of interest" description="Disordered" evidence="5">
    <location>
        <begin position="460"/>
        <end position="479"/>
    </location>
</feature>
<dbReference type="PRINTS" id="PR01161">
    <property type="entry name" value="TUBULIN"/>
</dbReference>
<evidence type="ECO:0000256" key="1">
    <source>
        <dbReference type="ARBA" id="ARBA00009636"/>
    </source>
</evidence>
<dbReference type="InterPro" id="IPR037103">
    <property type="entry name" value="Tubulin/FtsZ-like_C"/>
</dbReference>
<feature type="domain" description="Tubulin/FtsZ GTPase" evidence="6">
    <location>
        <begin position="48"/>
        <end position="265"/>
    </location>
</feature>
<dbReference type="SUPFAM" id="SSF52490">
    <property type="entry name" value="Tubulin nucleotide-binding domain-like"/>
    <property type="match status" value="1"/>
</dbReference>
<keyword evidence="7" id="KW-1185">Reference proteome</keyword>
<evidence type="ECO:0000259" key="6">
    <source>
        <dbReference type="SMART" id="SM00864"/>
    </source>
</evidence>
<dbReference type="GO" id="GO:0005874">
    <property type="term" value="C:microtubule"/>
    <property type="evidence" value="ECO:0007669"/>
    <property type="project" value="UniProtKB-KW"/>
</dbReference>
<dbReference type="InterPro" id="IPR036525">
    <property type="entry name" value="Tubulin/FtsZ_GTPase_sf"/>
</dbReference>
<dbReference type="InterPro" id="IPR023123">
    <property type="entry name" value="Tubulin_C"/>
</dbReference>
<accession>A0A914HG26</accession>
<name>A0A914HG26_GLORO</name>
<dbReference type="InterPro" id="IPR008280">
    <property type="entry name" value="Tub_FtsZ_C"/>
</dbReference>
<keyword evidence="4" id="KW-0342">GTP-binding</keyword>
<dbReference type="SUPFAM" id="SSF55307">
    <property type="entry name" value="Tubulin C-terminal domain-like"/>
    <property type="match status" value="1"/>
</dbReference>
<evidence type="ECO:0000256" key="2">
    <source>
        <dbReference type="ARBA" id="ARBA00022701"/>
    </source>
</evidence>
<dbReference type="InterPro" id="IPR004057">
    <property type="entry name" value="Epsilon_tubulin"/>
</dbReference>
<dbReference type="Gene3D" id="1.10.287.600">
    <property type="entry name" value="Helix hairpin bin"/>
    <property type="match status" value="1"/>
</dbReference>
<comment type="similarity">
    <text evidence="1">Belongs to the tubulin family.</text>
</comment>
<keyword evidence="3" id="KW-0547">Nucleotide-binding</keyword>
<dbReference type="Pfam" id="PF00091">
    <property type="entry name" value="Tubulin"/>
    <property type="match status" value="1"/>
</dbReference>
<dbReference type="Proteomes" id="UP000887572">
    <property type="component" value="Unplaced"/>
</dbReference>
<protein>
    <submittedName>
        <fullName evidence="8">Tubulin/FtsZ GTPase domain-containing protein</fullName>
    </submittedName>
</protein>
<feature type="compositionally biased region" description="Basic and acidic residues" evidence="5">
    <location>
        <begin position="461"/>
        <end position="479"/>
    </location>
</feature>